<dbReference type="RefSeq" id="XP_021871708.1">
    <property type="nucleotide sequence ID" value="XM_022012673.1"/>
</dbReference>
<reference evidence="1 2" key="1">
    <citation type="submission" date="2017-03" db="EMBL/GenBank/DDBJ databases">
        <title>Widespread Adenine N6-methylation of Active Genes in Fungi.</title>
        <authorList>
            <consortium name="DOE Joint Genome Institute"/>
            <person name="Mondo S.J."/>
            <person name="Dannebaum R.O."/>
            <person name="Kuo R.C."/>
            <person name="Louie K.B."/>
            <person name="Bewick A.J."/>
            <person name="Labutti K."/>
            <person name="Haridas S."/>
            <person name="Kuo A."/>
            <person name="Salamov A."/>
            <person name="Ahrendt S.R."/>
            <person name="Lau R."/>
            <person name="Bowen B.P."/>
            <person name="Lipzen A."/>
            <person name="Sullivan W."/>
            <person name="Andreopoulos W.B."/>
            <person name="Clum A."/>
            <person name="Lindquist E."/>
            <person name="Daum C."/>
            <person name="Northen T.R."/>
            <person name="Ramamoorthy G."/>
            <person name="Schmitz R.J."/>
            <person name="Gryganskyi A."/>
            <person name="Culley D."/>
            <person name="Magnuson J."/>
            <person name="James T.Y."/>
            <person name="O'Malley M.A."/>
            <person name="Stajich J.E."/>
            <person name="Spatafora J.W."/>
            <person name="Visel A."/>
            <person name="Grigoriev I.V."/>
        </authorList>
    </citation>
    <scope>NUCLEOTIDE SEQUENCE [LARGE SCALE GENOMIC DNA]</scope>
    <source>
        <strain evidence="1 2">NRRL Y-17943</strain>
    </source>
</reference>
<organism evidence="1 2">
    <name type="scientific">Kockovaella imperatae</name>
    <dbReference type="NCBI Taxonomy" id="4999"/>
    <lineage>
        <taxon>Eukaryota</taxon>
        <taxon>Fungi</taxon>
        <taxon>Dikarya</taxon>
        <taxon>Basidiomycota</taxon>
        <taxon>Agaricomycotina</taxon>
        <taxon>Tremellomycetes</taxon>
        <taxon>Tremellales</taxon>
        <taxon>Cuniculitremaceae</taxon>
        <taxon>Kockovaella</taxon>
    </lineage>
</organism>
<accession>A0A1Y1UI40</accession>
<protein>
    <submittedName>
        <fullName evidence="1">Uncharacterized protein</fullName>
    </submittedName>
</protein>
<proteinExistence type="predicted"/>
<dbReference type="Proteomes" id="UP000193218">
    <property type="component" value="Unassembled WGS sequence"/>
</dbReference>
<gene>
    <name evidence="1" type="ORF">BD324DRAFT_393615</name>
</gene>
<dbReference type="AlphaFoldDB" id="A0A1Y1UI40"/>
<name>A0A1Y1UI40_9TREE</name>
<keyword evidence="2" id="KW-1185">Reference proteome</keyword>
<comment type="caution">
    <text evidence="1">The sequence shown here is derived from an EMBL/GenBank/DDBJ whole genome shotgun (WGS) entry which is preliminary data.</text>
</comment>
<dbReference type="STRING" id="4999.A0A1Y1UI40"/>
<sequence length="167" mass="18654">MVVFSKPTTVAESSPDMSTVFKTSPNGHVVKDLISVYRNRAKVHLQETMPNKITHLQAMIALESNPESALWPGHVEHFEPKQAQPDHEAKHQMVMPDDVVSSKHSSIDSLGDDVLDDDPRNGVRVGPHWFEVVPQNDVQKRLIALSLKYGIEHLQILTSSESTKTCI</sequence>
<dbReference type="GeneID" id="33554481"/>
<dbReference type="InParanoid" id="A0A1Y1UI40"/>
<evidence type="ECO:0000313" key="1">
    <source>
        <dbReference type="EMBL" id="ORX37721.1"/>
    </source>
</evidence>
<dbReference type="EMBL" id="NBSH01000005">
    <property type="protein sequence ID" value="ORX37721.1"/>
    <property type="molecule type" value="Genomic_DNA"/>
</dbReference>
<evidence type="ECO:0000313" key="2">
    <source>
        <dbReference type="Proteomes" id="UP000193218"/>
    </source>
</evidence>